<dbReference type="EMBL" id="JACHJS010000001">
    <property type="protein sequence ID" value="MBB4964978.1"/>
    <property type="molecule type" value="Genomic_DNA"/>
</dbReference>
<keyword evidence="1" id="KW-0804">Transcription</keyword>
<dbReference type="Proteomes" id="UP000542674">
    <property type="component" value="Unassembled WGS sequence"/>
</dbReference>
<protein>
    <submittedName>
        <fullName evidence="1">DNA-directed RNA polymerase specialized sigma24 family protein</fullName>
    </submittedName>
</protein>
<keyword evidence="1" id="KW-0240">DNA-directed RNA polymerase</keyword>
<gene>
    <name evidence="1" type="ORF">F4559_002337</name>
</gene>
<dbReference type="AlphaFoldDB" id="A0A7W7T1S9"/>
<evidence type="ECO:0000313" key="2">
    <source>
        <dbReference type="Proteomes" id="UP000542674"/>
    </source>
</evidence>
<keyword evidence="2" id="KW-1185">Reference proteome</keyword>
<reference evidence="1 2" key="1">
    <citation type="submission" date="2020-08" db="EMBL/GenBank/DDBJ databases">
        <title>Sequencing the genomes of 1000 actinobacteria strains.</title>
        <authorList>
            <person name="Klenk H.-P."/>
        </authorList>
    </citation>
    <scope>NUCLEOTIDE SEQUENCE [LARGE SCALE GENOMIC DNA]</scope>
    <source>
        <strain evidence="1 2">DSM 45084</strain>
    </source>
</reference>
<accession>A0A7W7T1S9</accession>
<comment type="caution">
    <text evidence="1">The sequence shown here is derived from an EMBL/GenBank/DDBJ whole genome shotgun (WGS) entry which is preliminary data.</text>
</comment>
<evidence type="ECO:0000313" key="1">
    <source>
        <dbReference type="EMBL" id="MBB4964978.1"/>
    </source>
</evidence>
<dbReference type="GO" id="GO:0000428">
    <property type="term" value="C:DNA-directed RNA polymerase complex"/>
    <property type="evidence" value="ECO:0007669"/>
    <property type="project" value="UniProtKB-KW"/>
</dbReference>
<organism evidence="1 2">
    <name type="scientific">Saccharothrix violaceirubra</name>
    <dbReference type="NCBI Taxonomy" id="413306"/>
    <lineage>
        <taxon>Bacteria</taxon>
        <taxon>Bacillati</taxon>
        <taxon>Actinomycetota</taxon>
        <taxon>Actinomycetes</taxon>
        <taxon>Pseudonocardiales</taxon>
        <taxon>Pseudonocardiaceae</taxon>
        <taxon>Saccharothrix</taxon>
    </lineage>
</organism>
<dbReference type="RefSeq" id="WP_184668306.1">
    <property type="nucleotide sequence ID" value="NZ_BAABAI010000039.1"/>
</dbReference>
<proteinExistence type="predicted"/>
<name>A0A7W7T1S9_9PSEU</name>
<sequence length="168" mass="19173">MTGESVPLTPDQAWQRCVRRRDRLRRTVERFGLTEHADDVVHDVFVSVMGKPVLHRDGFDALLDTAVWRRCLAVARKEDRRRRLVHEIGSVPVVGDHSDSVVDRIHAEWLLRGGGVLVRSEARLLALTGLGYSRGEIARRVGRPVVEIDRVIRALRRRMRYRLGGGAR</sequence>